<evidence type="ECO:0000256" key="1">
    <source>
        <dbReference type="ARBA" id="ARBA00004236"/>
    </source>
</evidence>
<keyword evidence="12" id="KW-1185">Reference proteome</keyword>
<evidence type="ECO:0000313" key="11">
    <source>
        <dbReference type="EMBL" id="MCP2260895.1"/>
    </source>
</evidence>
<dbReference type="Pfam" id="PF18967">
    <property type="entry name" value="PycTM"/>
    <property type="match status" value="1"/>
</dbReference>
<keyword evidence="6" id="KW-0051">Antiviral defense</keyword>
<feature type="transmembrane region" description="Helical" evidence="9">
    <location>
        <begin position="82"/>
        <end position="105"/>
    </location>
</feature>
<keyword evidence="5 9" id="KW-1133">Transmembrane helix</keyword>
<evidence type="ECO:0000256" key="4">
    <source>
        <dbReference type="ARBA" id="ARBA00022741"/>
    </source>
</evidence>
<evidence type="ECO:0000256" key="7">
    <source>
        <dbReference type="ARBA" id="ARBA00023136"/>
    </source>
</evidence>
<dbReference type="Proteomes" id="UP001205311">
    <property type="component" value="Unassembled WGS sequence"/>
</dbReference>
<evidence type="ECO:0000256" key="6">
    <source>
        <dbReference type="ARBA" id="ARBA00023118"/>
    </source>
</evidence>
<sequence length="214" mass="22508">MHPPSRGAATSPDGGRRRDRPDRPDRDDGGGVGACDEPCEVVEAGRAPVAPVPGGPLSTEDARFAMTHFASWIGNADTKAGLLAAATTVLAGAVVGQRAAVVAALTRPTGWRVVALVGLGLSVVGVVVTTLFLIRAVAPRVRQDGFSRYSWPTVADTSLSGLMATDPEGDRREAWLSALTLARIVRRKYANLRCAFVSWLISVTGLTVWLIIAP</sequence>
<dbReference type="InterPro" id="IPR043760">
    <property type="entry name" value="PycTM_dom"/>
</dbReference>
<comment type="caution">
    <text evidence="11">The sequence shown here is derived from an EMBL/GenBank/DDBJ whole genome shotgun (WGS) entry which is preliminary data.</text>
</comment>
<evidence type="ECO:0000259" key="10">
    <source>
        <dbReference type="Pfam" id="PF18967"/>
    </source>
</evidence>
<feature type="transmembrane region" description="Helical" evidence="9">
    <location>
        <begin position="111"/>
        <end position="134"/>
    </location>
</feature>
<feature type="transmembrane region" description="Helical" evidence="9">
    <location>
        <begin position="192"/>
        <end position="212"/>
    </location>
</feature>
<evidence type="ECO:0000256" key="3">
    <source>
        <dbReference type="ARBA" id="ARBA00022692"/>
    </source>
</evidence>
<keyword evidence="4" id="KW-0547">Nucleotide-binding</keyword>
<protein>
    <recommendedName>
        <fullName evidence="10">Pycsar effector protein domain-containing protein</fullName>
    </recommendedName>
</protein>
<reference evidence="11 12" key="1">
    <citation type="submission" date="2022-06" db="EMBL/GenBank/DDBJ databases">
        <title>Genomic Encyclopedia of Archaeal and Bacterial Type Strains, Phase II (KMG-II): from individual species to whole genera.</title>
        <authorList>
            <person name="Goeker M."/>
        </authorList>
    </citation>
    <scope>NUCLEOTIDE SEQUENCE [LARGE SCALE GENOMIC DNA]</scope>
    <source>
        <strain evidence="11 12">DSM 40477</strain>
    </source>
</reference>
<proteinExistence type="predicted"/>
<accession>A0ABT1HZH4</accession>
<evidence type="ECO:0000256" key="5">
    <source>
        <dbReference type="ARBA" id="ARBA00022989"/>
    </source>
</evidence>
<keyword evidence="3 9" id="KW-0812">Transmembrane</keyword>
<keyword evidence="7 9" id="KW-0472">Membrane</keyword>
<feature type="domain" description="Pycsar effector protein" evidence="10">
    <location>
        <begin position="62"/>
        <end position="211"/>
    </location>
</feature>
<feature type="compositionally biased region" description="Basic and acidic residues" evidence="8">
    <location>
        <begin position="14"/>
        <end position="29"/>
    </location>
</feature>
<evidence type="ECO:0000256" key="9">
    <source>
        <dbReference type="SAM" id="Phobius"/>
    </source>
</evidence>
<evidence type="ECO:0000256" key="2">
    <source>
        <dbReference type="ARBA" id="ARBA00022475"/>
    </source>
</evidence>
<evidence type="ECO:0000313" key="12">
    <source>
        <dbReference type="Proteomes" id="UP001205311"/>
    </source>
</evidence>
<gene>
    <name evidence="11" type="ORF">LX15_004615</name>
</gene>
<keyword evidence="2" id="KW-1003">Cell membrane</keyword>
<dbReference type="EMBL" id="JAMTCP010000033">
    <property type="protein sequence ID" value="MCP2260895.1"/>
    <property type="molecule type" value="Genomic_DNA"/>
</dbReference>
<name>A0ABT1HZH4_STRSD</name>
<comment type="subcellular location">
    <subcellularLocation>
        <location evidence="1">Cell membrane</location>
    </subcellularLocation>
</comment>
<feature type="region of interest" description="Disordered" evidence="8">
    <location>
        <begin position="1"/>
        <end position="36"/>
    </location>
</feature>
<organism evidence="11 12">
    <name type="scientific">Streptoalloteichus tenebrarius (strain ATCC 17920 / DSM 40477 / JCM 4838 / CBS 697.72 / NBRC 16177 / NCIMB 11028 / NRRL B-12390 / A12253. 1 / ISP 5477)</name>
    <name type="common">Streptomyces tenebrarius</name>
    <dbReference type="NCBI Taxonomy" id="1933"/>
    <lineage>
        <taxon>Bacteria</taxon>
        <taxon>Bacillati</taxon>
        <taxon>Actinomycetota</taxon>
        <taxon>Actinomycetes</taxon>
        <taxon>Pseudonocardiales</taxon>
        <taxon>Pseudonocardiaceae</taxon>
        <taxon>Streptoalloteichus</taxon>
    </lineage>
</organism>
<evidence type="ECO:0000256" key="8">
    <source>
        <dbReference type="SAM" id="MobiDB-lite"/>
    </source>
</evidence>
<dbReference type="RefSeq" id="WP_253671739.1">
    <property type="nucleotide sequence ID" value="NZ_JAMTCP010000033.1"/>
</dbReference>